<dbReference type="Gene3D" id="3.90.226.10">
    <property type="entry name" value="2-enoyl-CoA Hydratase, Chain A, domain 1"/>
    <property type="match status" value="1"/>
</dbReference>
<dbReference type="EMBL" id="CAEZYV010000059">
    <property type="protein sequence ID" value="CAB4736033.1"/>
    <property type="molecule type" value="Genomic_DNA"/>
</dbReference>
<gene>
    <name evidence="4" type="ORF">UFOPK2788_00507</name>
</gene>
<comment type="subcellular location">
    <subcellularLocation>
        <location evidence="1">Peroxisome</location>
    </subcellularLocation>
</comment>
<proteinExistence type="predicted"/>
<reference evidence="4" key="1">
    <citation type="submission" date="2020-05" db="EMBL/GenBank/DDBJ databases">
        <authorList>
            <person name="Chiriac C."/>
            <person name="Salcher M."/>
            <person name="Ghai R."/>
            <person name="Kavagutti S V."/>
        </authorList>
    </citation>
    <scope>NUCLEOTIDE SEQUENCE</scope>
</reference>
<protein>
    <submittedName>
        <fullName evidence="4">Unannotated protein</fullName>
    </submittedName>
</protein>
<dbReference type="GO" id="GO:0004165">
    <property type="term" value="F:delta(3)-delta(2)-enoyl-CoA isomerase activity"/>
    <property type="evidence" value="ECO:0007669"/>
    <property type="project" value="UniProtKB-ARBA"/>
</dbReference>
<dbReference type="PANTHER" id="PTHR43684">
    <property type="match status" value="1"/>
</dbReference>
<dbReference type="InterPro" id="IPR001753">
    <property type="entry name" value="Enoyl-CoA_hydra/iso"/>
</dbReference>
<evidence type="ECO:0000256" key="1">
    <source>
        <dbReference type="ARBA" id="ARBA00004275"/>
    </source>
</evidence>
<dbReference type="Pfam" id="PF00378">
    <property type="entry name" value="ECH_1"/>
    <property type="match status" value="1"/>
</dbReference>
<dbReference type="AlphaFoldDB" id="A0A6J6SMT4"/>
<organism evidence="4">
    <name type="scientific">freshwater metagenome</name>
    <dbReference type="NCBI Taxonomy" id="449393"/>
    <lineage>
        <taxon>unclassified sequences</taxon>
        <taxon>metagenomes</taxon>
        <taxon>ecological metagenomes</taxon>
    </lineage>
</organism>
<dbReference type="CDD" id="cd06558">
    <property type="entry name" value="crotonase-like"/>
    <property type="match status" value="1"/>
</dbReference>
<dbReference type="InterPro" id="IPR029045">
    <property type="entry name" value="ClpP/crotonase-like_dom_sf"/>
</dbReference>
<dbReference type="SUPFAM" id="SSF52096">
    <property type="entry name" value="ClpP/crotonase"/>
    <property type="match status" value="1"/>
</dbReference>
<keyword evidence="3" id="KW-0413">Isomerase</keyword>
<evidence type="ECO:0000256" key="3">
    <source>
        <dbReference type="ARBA" id="ARBA00023235"/>
    </source>
</evidence>
<evidence type="ECO:0000256" key="2">
    <source>
        <dbReference type="ARBA" id="ARBA00023140"/>
    </source>
</evidence>
<name>A0A6J6SMT4_9ZZZZ</name>
<dbReference type="GO" id="GO:0005777">
    <property type="term" value="C:peroxisome"/>
    <property type="evidence" value="ECO:0007669"/>
    <property type="project" value="UniProtKB-SubCell"/>
</dbReference>
<accession>A0A6J6SMT4</accession>
<sequence>MNRPEKKNALTPAMYSDLSKALIEAKGDFDIRAVVISGAGNAFTGGNDIMDFLNTPPTGPDSPVMQFLAVIHDFPKPLIAAVHGNAVGIGTTMLMHCDLVYATVDAKLSMPFVSLGLVPEAGSSLLFPKLVGHAIASEIFLTGRDFSGAEAHEMRLVNELVSDPLAKALEVAEVIAQQPPTSVINTKALLKSGHHQAVAMVMEAEGELFRIALESDEAQIAFMKFLEKKNKG</sequence>
<evidence type="ECO:0000313" key="4">
    <source>
        <dbReference type="EMBL" id="CAB4736033.1"/>
    </source>
</evidence>
<keyword evidence="2" id="KW-0576">Peroxisome</keyword>
<dbReference type="PANTHER" id="PTHR43684:SF1">
    <property type="entry name" value="ENOYL-COA DELTA ISOMERASE 2"/>
    <property type="match status" value="1"/>
</dbReference>
<dbReference type="InterPro" id="IPR051053">
    <property type="entry name" value="ECH/Chromodomain_protein"/>
</dbReference>